<proteinExistence type="predicted"/>
<evidence type="ECO:0000313" key="1">
    <source>
        <dbReference type="EMBL" id="MPL83260.1"/>
    </source>
</evidence>
<protein>
    <submittedName>
        <fullName evidence="1">Uncharacterized protein</fullName>
    </submittedName>
</protein>
<accession>A0A644UW71</accession>
<comment type="caution">
    <text evidence="1">The sequence shown here is derived from an EMBL/GenBank/DDBJ whole genome shotgun (WGS) entry which is preliminary data.</text>
</comment>
<gene>
    <name evidence="1" type="ORF">SDC9_29210</name>
</gene>
<sequence>MSQRAADAVFQALFSLTDIRAILRITAPDHSLDEDQKAKTAKALASVEKQISILREELL</sequence>
<dbReference type="AlphaFoldDB" id="A0A644UW71"/>
<dbReference type="EMBL" id="VSSQ01000174">
    <property type="protein sequence ID" value="MPL83260.1"/>
    <property type="molecule type" value="Genomic_DNA"/>
</dbReference>
<reference evidence="1" key="1">
    <citation type="submission" date="2019-08" db="EMBL/GenBank/DDBJ databases">
        <authorList>
            <person name="Kucharzyk K."/>
            <person name="Murdoch R.W."/>
            <person name="Higgins S."/>
            <person name="Loffler F."/>
        </authorList>
    </citation>
    <scope>NUCLEOTIDE SEQUENCE</scope>
</reference>
<name>A0A644UW71_9ZZZZ</name>
<organism evidence="1">
    <name type="scientific">bioreactor metagenome</name>
    <dbReference type="NCBI Taxonomy" id="1076179"/>
    <lineage>
        <taxon>unclassified sequences</taxon>
        <taxon>metagenomes</taxon>
        <taxon>ecological metagenomes</taxon>
    </lineage>
</organism>